<dbReference type="InterPro" id="IPR013442">
    <property type="entry name" value="SSO1393-like"/>
</dbReference>
<dbReference type="Pfam" id="PF09651">
    <property type="entry name" value="Cas_APE2256"/>
    <property type="match status" value="1"/>
</dbReference>
<reference evidence="2 3" key="1">
    <citation type="submission" date="2013-11" db="EMBL/GenBank/DDBJ databases">
        <title>Comparative genomics of Ignicoccus.</title>
        <authorList>
            <person name="Podar M."/>
        </authorList>
    </citation>
    <scope>NUCLEOTIDE SEQUENCE [LARGE SCALE GENOMIC DNA]</scope>
    <source>
        <strain evidence="2 3">DSM 13165</strain>
    </source>
</reference>
<name>A0A0U3EBC3_9CREN</name>
<organism evidence="2 3">
    <name type="scientific">Ignicoccus islandicus DSM 13165</name>
    <dbReference type="NCBI Taxonomy" id="940295"/>
    <lineage>
        <taxon>Archaea</taxon>
        <taxon>Thermoproteota</taxon>
        <taxon>Thermoprotei</taxon>
        <taxon>Desulfurococcales</taxon>
        <taxon>Desulfurococcaceae</taxon>
        <taxon>Ignicoccus</taxon>
    </lineage>
</organism>
<dbReference type="Gene3D" id="3.40.50.10770">
    <property type="entry name" value="Hypothetical protein VC1899 like domain (Restriction endonuclease-like)"/>
    <property type="match status" value="1"/>
</dbReference>
<dbReference type="GeneID" id="30680540"/>
<keyword evidence="3" id="KW-1185">Reference proteome</keyword>
<dbReference type="Proteomes" id="UP000060778">
    <property type="component" value="Chromosome"/>
</dbReference>
<dbReference type="AlphaFoldDB" id="A0A0U3EBC3"/>
<dbReference type="NCBIfam" id="TIGR02619">
    <property type="entry name" value="putative CRISPR-associated protein, APE2256 family"/>
    <property type="match status" value="1"/>
</dbReference>
<dbReference type="EMBL" id="CP006867">
    <property type="protein sequence ID" value="ALU12622.1"/>
    <property type="molecule type" value="Genomic_DNA"/>
</dbReference>
<proteinExistence type="predicted"/>
<sequence length="273" mass="30587">MTNSVMGSIGRGIAAQLQDRLKEIVNEDLERLASNKVKCGEKVNAKLDDLVEVVREHPEIMSAELNSLIKFMRSIYINNGKEPVLDEVSLICSETPTGAASCYVLREVLERGIDVDGYYLKPKVSTYVVKALGNLGSSFSPASFYVGLLNLVCCALRLCERGWRVLANLTGGFKPEVAYTTAILMALSNIESIYYVHEGLKDVVLLPLLNLVVSSVNFKERLSKEPYKSYYQRALGELYEVFVNEIENCILGRTYLMPCESLEEYLKRCKLIT</sequence>
<evidence type="ECO:0000313" key="3">
    <source>
        <dbReference type="Proteomes" id="UP000060778"/>
    </source>
</evidence>
<evidence type="ECO:0000259" key="1">
    <source>
        <dbReference type="Pfam" id="PF09651"/>
    </source>
</evidence>
<evidence type="ECO:0000313" key="2">
    <source>
        <dbReference type="EMBL" id="ALU12622.1"/>
    </source>
</evidence>
<dbReference type="STRING" id="940295.EYM_05790"/>
<dbReference type="RefSeq" id="WP_075050064.1">
    <property type="nucleotide sequence ID" value="NZ_CP006867.1"/>
</dbReference>
<feature type="domain" description="CRISPR system ring nuclease SSO1393-like" evidence="1">
    <location>
        <begin position="61"/>
        <end position="209"/>
    </location>
</feature>
<protein>
    <recommendedName>
        <fullName evidence="1">CRISPR system ring nuclease SSO1393-like domain-containing protein</fullName>
    </recommendedName>
</protein>
<dbReference type="KEGG" id="iis:EYM_05790"/>
<dbReference type="OrthoDB" id="43371at2157"/>
<accession>A0A0U3EBC3</accession>
<gene>
    <name evidence="2" type="ORF">EYM_05790</name>
</gene>